<reference evidence="5" key="2">
    <citation type="journal article" date="2021" name="PeerJ">
        <title>Extensive microbial diversity within the chicken gut microbiome revealed by metagenomics and culture.</title>
        <authorList>
            <person name="Gilroy R."/>
            <person name="Ravi A."/>
            <person name="Getino M."/>
            <person name="Pursley I."/>
            <person name="Horton D.L."/>
            <person name="Alikhan N.F."/>
            <person name="Baker D."/>
            <person name="Gharbi K."/>
            <person name="Hall N."/>
            <person name="Watson M."/>
            <person name="Adriaenssens E.M."/>
            <person name="Foster-Nyarko E."/>
            <person name="Jarju S."/>
            <person name="Secka A."/>
            <person name="Antonio M."/>
            <person name="Oren A."/>
            <person name="Chaudhuri R.R."/>
            <person name="La Ragione R."/>
            <person name="Hildebrand F."/>
            <person name="Pallen M.J."/>
        </authorList>
    </citation>
    <scope>NUCLEOTIDE SEQUENCE</scope>
    <source>
        <strain evidence="5">USAMLcec3-3695</strain>
    </source>
</reference>
<dbReference type="Pfam" id="PF02311">
    <property type="entry name" value="AraC_binding"/>
    <property type="match status" value="1"/>
</dbReference>
<dbReference type="Gene3D" id="1.10.10.60">
    <property type="entry name" value="Homeodomain-like"/>
    <property type="match status" value="2"/>
</dbReference>
<dbReference type="PRINTS" id="PR00032">
    <property type="entry name" value="HTHARAC"/>
</dbReference>
<dbReference type="InterPro" id="IPR009057">
    <property type="entry name" value="Homeodomain-like_sf"/>
</dbReference>
<dbReference type="Pfam" id="PF12833">
    <property type="entry name" value="HTH_18"/>
    <property type="match status" value="1"/>
</dbReference>
<dbReference type="InterPro" id="IPR018060">
    <property type="entry name" value="HTH_AraC"/>
</dbReference>
<accession>A0A9D1MA81</accession>
<sequence>MIVNTLILPNDRMPRLLSCGHLTAHEPFFHADRTADFHVLICGIDGTIYVTEDETDCEVNGGDLFFLKGGVHHYGKYEIQRGTEWYFAHFRTEATDSGSTIELPKKLSGMQNSEAVRLFSELIDSSEDPERKWHEHAILFSLLSEIAFYHKKALTPHTVSDDICEYLSKNYTRPFSAAELEERFYLSYKHMAFLFKREKGMTMQQFHTKTRMEHAQRLLMSTLMTVGEIAHAVGYNDMLYFSRMFRRHTGLSPTAYRRVQYTY</sequence>
<dbReference type="PANTHER" id="PTHR43280:SF10">
    <property type="entry name" value="REGULATORY PROTEIN POCR"/>
    <property type="match status" value="1"/>
</dbReference>
<proteinExistence type="predicted"/>
<organism evidence="5 6">
    <name type="scientific">Candidatus Ornithomonoglobus merdipullorum</name>
    <dbReference type="NCBI Taxonomy" id="2840895"/>
    <lineage>
        <taxon>Bacteria</taxon>
        <taxon>Bacillati</taxon>
        <taxon>Bacillota</taxon>
        <taxon>Clostridia</taxon>
        <taxon>Candidatus Ornithomonoglobus</taxon>
    </lineage>
</organism>
<dbReference type="InterPro" id="IPR018062">
    <property type="entry name" value="HTH_AraC-typ_CS"/>
</dbReference>
<reference evidence="5" key="1">
    <citation type="submission" date="2020-10" db="EMBL/GenBank/DDBJ databases">
        <authorList>
            <person name="Gilroy R."/>
        </authorList>
    </citation>
    <scope>NUCLEOTIDE SEQUENCE</scope>
    <source>
        <strain evidence="5">USAMLcec3-3695</strain>
    </source>
</reference>
<dbReference type="EMBL" id="DVNB01000020">
    <property type="protein sequence ID" value="HIU56469.1"/>
    <property type="molecule type" value="Genomic_DNA"/>
</dbReference>
<dbReference type="Proteomes" id="UP000824109">
    <property type="component" value="Unassembled WGS sequence"/>
</dbReference>
<evidence type="ECO:0000256" key="2">
    <source>
        <dbReference type="ARBA" id="ARBA00023125"/>
    </source>
</evidence>
<feature type="domain" description="HTH araC/xylS-type" evidence="4">
    <location>
        <begin position="161"/>
        <end position="259"/>
    </location>
</feature>
<name>A0A9D1MA81_9FIRM</name>
<comment type="caution">
    <text evidence="5">The sequence shown here is derived from an EMBL/GenBank/DDBJ whole genome shotgun (WGS) entry which is preliminary data.</text>
</comment>
<dbReference type="PROSITE" id="PS00041">
    <property type="entry name" value="HTH_ARAC_FAMILY_1"/>
    <property type="match status" value="1"/>
</dbReference>
<dbReference type="SUPFAM" id="SSF46689">
    <property type="entry name" value="Homeodomain-like"/>
    <property type="match status" value="1"/>
</dbReference>
<evidence type="ECO:0000313" key="6">
    <source>
        <dbReference type="Proteomes" id="UP000824109"/>
    </source>
</evidence>
<dbReference type="InterPro" id="IPR020449">
    <property type="entry name" value="Tscrpt_reg_AraC-type_HTH"/>
</dbReference>
<protein>
    <submittedName>
        <fullName evidence="5">Helix-turn-helix transcriptional regulator</fullName>
    </submittedName>
</protein>
<evidence type="ECO:0000313" key="5">
    <source>
        <dbReference type="EMBL" id="HIU56469.1"/>
    </source>
</evidence>
<keyword evidence="1" id="KW-0805">Transcription regulation</keyword>
<dbReference type="GO" id="GO:0003700">
    <property type="term" value="F:DNA-binding transcription factor activity"/>
    <property type="evidence" value="ECO:0007669"/>
    <property type="project" value="InterPro"/>
</dbReference>
<dbReference type="AlphaFoldDB" id="A0A9D1MA81"/>
<dbReference type="PANTHER" id="PTHR43280">
    <property type="entry name" value="ARAC-FAMILY TRANSCRIPTIONAL REGULATOR"/>
    <property type="match status" value="1"/>
</dbReference>
<dbReference type="GO" id="GO:0043565">
    <property type="term" value="F:sequence-specific DNA binding"/>
    <property type="evidence" value="ECO:0007669"/>
    <property type="project" value="InterPro"/>
</dbReference>
<keyword evidence="3" id="KW-0804">Transcription</keyword>
<dbReference type="InterPro" id="IPR037923">
    <property type="entry name" value="HTH-like"/>
</dbReference>
<dbReference type="InterPro" id="IPR003313">
    <property type="entry name" value="AraC-bd"/>
</dbReference>
<evidence type="ECO:0000256" key="3">
    <source>
        <dbReference type="ARBA" id="ARBA00023163"/>
    </source>
</evidence>
<gene>
    <name evidence="5" type="ORF">IAA61_01485</name>
</gene>
<evidence type="ECO:0000259" key="4">
    <source>
        <dbReference type="PROSITE" id="PS01124"/>
    </source>
</evidence>
<keyword evidence="2" id="KW-0238">DNA-binding</keyword>
<dbReference type="SMART" id="SM00342">
    <property type="entry name" value="HTH_ARAC"/>
    <property type="match status" value="1"/>
</dbReference>
<evidence type="ECO:0000256" key="1">
    <source>
        <dbReference type="ARBA" id="ARBA00023015"/>
    </source>
</evidence>
<dbReference type="PROSITE" id="PS01124">
    <property type="entry name" value="HTH_ARAC_FAMILY_2"/>
    <property type="match status" value="1"/>
</dbReference>
<dbReference type="SUPFAM" id="SSF51215">
    <property type="entry name" value="Regulatory protein AraC"/>
    <property type="match status" value="1"/>
</dbReference>